<keyword evidence="2" id="KW-1003">Cell membrane</keyword>
<evidence type="ECO:0000313" key="10">
    <source>
        <dbReference type="Proteomes" id="UP001220064"/>
    </source>
</evidence>
<dbReference type="PANTHER" id="PTHR33885:SF3">
    <property type="entry name" value="PHAGE SHOCK PROTEIN C"/>
    <property type="match status" value="1"/>
</dbReference>
<dbReference type="Proteomes" id="UP001220064">
    <property type="component" value="Chromosome"/>
</dbReference>
<keyword evidence="3 7" id="KW-0812">Transmembrane</keyword>
<dbReference type="InterPro" id="IPR052027">
    <property type="entry name" value="PspC"/>
</dbReference>
<organism evidence="9 10">
    <name type="scientific">Corynebacterium massiliense DSM 45435</name>
    <dbReference type="NCBI Taxonomy" id="1121364"/>
    <lineage>
        <taxon>Bacteria</taxon>
        <taxon>Bacillati</taxon>
        <taxon>Actinomycetota</taxon>
        <taxon>Actinomycetes</taxon>
        <taxon>Mycobacteriales</taxon>
        <taxon>Corynebacteriaceae</taxon>
        <taxon>Corynebacterium</taxon>
    </lineage>
</organism>
<gene>
    <name evidence="9" type="ORF">CMASS_04265</name>
</gene>
<dbReference type="PANTHER" id="PTHR33885">
    <property type="entry name" value="PHAGE SHOCK PROTEIN C"/>
    <property type="match status" value="1"/>
</dbReference>
<protein>
    <submittedName>
        <fullName evidence="9">PspC domain protein</fullName>
    </submittedName>
</protein>
<dbReference type="EMBL" id="CP063189">
    <property type="protein sequence ID" value="WCZ32304.1"/>
    <property type="molecule type" value="Genomic_DNA"/>
</dbReference>
<evidence type="ECO:0000256" key="1">
    <source>
        <dbReference type="ARBA" id="ARBA00004162"/>
    </source>
</evidence>
<comment type="subcellular location">
    <subcellularLocation>
        <location evidence="1">Cell membrane</location>
        <topology evidence="1">Single-pass membrane protein</topology>
    </subcellularLocation>
</comment>
<evidence type="ECO:0000313" key="9">
    <source>
        <dbReference type="EMBL" id="WCZ32304.1"/>
    </source>
</evidence>
<evidence type="ECO:0000256" key="6">
    <source>
        <dbReference type="SAM" id="MobiDB-lite"/>
    </source>
</evidence>
<feature type="transmembrane region" description="Helical" evidence="7">
    <location>
        <begin position="81"/>
        <end position="104"/>
    </location>
</feature>
<evidence type="ECO:0000256" key="2">
    <source>
        <dbReference type="ARBA" id="ARBA00022475"/>
    </source>
</evidence>
<reference evidence="9 10" key="1">
    <citation type="submission" date="2020-10" db="EMBL/GenBank/DDBJ databases">
        <title>Complete genome sequence of Corynebacterium massiliense DSM 45435, type strain of Corynebacterium massiliense.</title>
        <authorList>
            <person name="Busche T."/>
            <person name="Kalinowski J."/>
            <person name="Ruckert C."/>
        </authorList>
    </citation>
    <scope>NUCLEOTIDE SEQUENCE [LARGE SCALE GENOMIC DNA]</scope>
    <source>
        <strain evidence="9 10">DSM 45435</strain>
    </source>
</reference>
<dbReference type="InterPro" id="IPR007168">
    <property type="entry name" value="Phageshock_PspC_N"/>
</dbReference>
<dbReference type="Pfam" id="PF04024">
    <property type="entry name" value="PspC"/>
    <property type="match status" value="1"/>
</dbReference>
<feature type="domain" description="Phage shock protein PspC N-terminal" evidence="8">
    <location>
        <begin position="50"/>
        <end position="106"/>
    </location>
</feature>
<evidence type="ECO:0000256" key="4">
    <source>
        <dbReference type="ARBA" id="ARBA00022989"/>
    </source>
</evidence>
<keyword evidence="10" id="KW-1185">Reference proteome</keyword>
<accession>A0ABY7U6U7</accession>
<evidence type="ECO:0000259" key="8">
    <source>
        <dbReference type="Pfam" id="PF04024"/>
    </source>
</evidence>
<feature type="region of interest" description="Disordered" evidence="6">
    <location>
        <begin position="1"/>
        <end position="54"/>
    </location>
</feature>
<sequence length="112" mass="12987">MSEPTSESRSDEPYKGYFRHQDQPGQPASNYGPYRPGPADGFRQESPLSRKLHRSSRDKWVAGVFGGIAETYNLDSNLLRILFVASFFLPGPQLIFYFVMWFFMPHDEDLQY</sequence>
<evidence type="ECO:0000256" key="3">
    <source>
        <dbReference type="ARBA" id="ARBA00022692"/>
    </source>
</evidence>
<feature type="compositionally biased region" description="Basic and acidic residues" evidence="6">
    <location>
        <begin position="1"/>
        <end position="22"/>
    </location>
</feature>
<evidence type="ECO:0000256" key="7">
    <source>
        <dbReference type="SAM" id="Phobius"/>
    </source>
</evidence>
<keyword evidence="5 7" id="KW-0472">Membrane</keyword>
<evidence type="ECO:0000256" key="5">
    <source>
        <dbReference type="ARBA" id="ARBA00023136"/>
    </source>
</evidence>
<name>A0ABY7U6U7_9CORY</name>
<keyword evidence="4 7" id="KW-1133">Transmembrane helix</keyword>
<proteinExistence type="predicted"/>